<sequence length="94" mass="10039">MPIPPPPPPPPGPPPLPTFHQANSELPKLSREEQRGRGALLQDICKGPKLRKNPREEAVVAPALLPSSPKAASSKGASLSSDPSERRTTQVPRK</sequence>
<dbReference type="GO" id="GO:0003779">
    <property type="term" value="F:actin binding"/>
    <property type="evidence" value="ECO:0007669"/>
    <property type="project" value="InterPro"/>
</dbReference>
<reference evidence="3" key="2">
    <citation type="submission" date="2025-08" db="UniProtKB">
        <authorList>
            <consortium name="Ensembl"/>
        </authorList>
    </citation>
    <scope>IDENTIFICATION</scope>
</reference>
<feature type="domain" description="WH2" evidence="2">
    <location>
        <begin position="36"/>
        <end position="53"/>
    </location>
</feature>
<feature type="compositionally biased region" description="Pro residues" evidence="1">
    <location>
        <begin position="1"/>
        <end position="17"/>
    </location>
</feature>
<reference evidence="4" key="1">
    <citation type="journal article" date="2017" name="PLoS ONE">
        <title>The Agassiz's desert tortoise genome provides a resource for the conservation of a threatened species.</title>
        <authorList>
            <person name="Tollis M."/>
            <person name="DeNardo D.F."/>
            <person name="Cornelius J.A."/>
            <person name="Dolby G.A."/>
            <person name="Edwards T."/>
            <person name="Henen B.T."/>
            <person name="Karl A.E."/>
            <person name="Murphy R.W."/>
            <person name="Kusumi K."/>
        </authorList>
    </citation>
    <scope>NUCLEOTIDE SEQUENCE [LARGE SCALE GENOMIC DNA]</scope>
</reference>
<reference evidence="3" key="3">
    <citation type="submission" date="2025-09" db="UniProtKB">
        <authorList>
            <consortium name="Ensembl"/>
        </authorList>
    </citation>
    <scope>IDENTIFICATION</scope>
</reference>
<evidence type="ECO:0000259" key="2">
    <source>
        <dbReference type="PROSITE" id="PS51082"/>
    </source>
</evidence>
<dbReference type="Proteomes" id="UP000291020">
    <property type="component" value="Unassembled WGS sequence"/>
</dbReference>
<feature type="compositionally biased region" description="Low complexity" evidence="1">
    <location>
        <begin position="61"/>
        <end position="82"/>
    </location>
</feature>
<keyword evidence="4" id="KW-1185">Reference proteome</keyword>
<dbReference type="PROSITE" id="PS51082">
    <property type="entry name" value="WH2"/>
    <property type="match status" value="1"/>
</dbReference>
<dbReference type="InterPro" id="IPR003124">
    <property type="entry name" value="WH2_dom"/>
</dbReference>
<accession>A0A452H2V7</accession>
<dbReference type="STRING" id="38772.ENSGAGP00000008804"/>
<evidence type="ECO:0000256" key="1">
    <source>
        <dbReference type="SAM" id="MobiDB-lite"/>
    </source>
</evidence>
<protein>
    <recommendedName>
        <fullName evidence="2">WH2 domain-containing protein</fullName>
    </recommendedName>
</protein>
<evidence type="ECO:0000313" key="4">
    <source>
        <dbReference type="Proteomes" id="UP000291020"/>
    </source>
</evidence>
<evidence type="ECO:0000313" key="3">
    <source>
        <dbReference type="Ensembl" id="ENSGAGP00000008804.1"/>
    </source>
</evidence>
<name>A0A452H2V7_9SAUR</name>
<feature type="region of interest" description="Disordered" evidence="1">
    <location>
        <begin position="1"/>
        <end position="94"/>
    </location>
</feature>
<dbReference type="AlphaFoldDB" id="A0A452H2V7"/>
<proteinExistence type="predicted"/>
<dbReference type="Ensembl" id="ENSGAGT00000010122.1">
    <property type="protein sequence ID" value="ENSGAGP00000008804.1"/>
    <property type="gene ID" value="ENSGAGG00000006967.1"/>
</dbReference>
<organism evidence="3 4">
    <name type="scientific">Gopherus agassizii</name>
    <name type="common">Agassiz's desert tortoise</name>
    <dbReference type="NCBI Taxonomy" id="38772"/>
    <lineage>
        <taxon>Eukaryota</taxon>
        <taxon>Metazoa</taxon>
        <taxon>Chordata</taxon>
        <taxon>Craniata</taxon>
        <taxon>Vertebrata</taxon>
        <taxon>Euteleostomi</taxon>
        <taxon>Archelosauria</taxon>
        <taxon>Testudinata</taxon>
        <taxon>Testudines</taxon>
        <taxon>Cryptodira</taxon>
        <taxon>Durocryptodira</taxon>
        <taxon>Testudinoidea</taxon>
        <taxon>Testudinidae</taxon>
        <taxon>Gopherus</taxon>
    </lineage>
</organism>